<evidence type="ECO:0000313" key="1">
    <source>
        <dbReference type="EnsemblPlants" id="cds.evm.model.03.1650"/>
    </source>
</evidence>
<accession>A0A803P651</accession>
<dbReference type="EnsemblPlants" id="evm.model.03.1650">
    <property type="protein sequence ID" value="cds.evm.model.03.1650"/>
    <property type="gene ID" value="evm.TU.03.1650"/>
</dbReference>
<sequence>MERWDDICLQNEDDKVFVSREADEKETFDTRWHLVWRLLTKRFSKFNVFQNVMASLWHPGQSGYHNSGGGGEKGVGVYGAEWVGVLDLVEMEKQKLGVEGDGPIVVVGEATEEATVLGYSKDHIDIIVVVGGMEAWRLTSLYEKEC</sequence>
<name>A0A803P651_CANSA</name>
<organism evidence="1 2">
    <name type="scientific">Cannabis sativa</name>
    <name type="common">Hemp</name>
    <name type="synonym">Marijuana</name>
    <dbReference type="NCBI Taxonomy" id="3483"/>
    <lineage>
        <taxon>Eukaryota</taxon>
        <taxon>Viridiplantae</taxon>
        <taxon>Streptophyta</taxon>
        <taxon>Embryophyta</taxon>
        <taxon>Tracheophyta</taxon>
        <taxon>Spermatophyta</taxon>
        <taxon>Magnoliopsida</taxon>
        <taxon>eudicotyledons</taxon>
        <taxon>Gunneridae</taxon>
        <taxon>Pentapetalae</taxon>
        <taxon>rosids</taxon>
        <taxon>fabids</taxon>
        <taxon>Rosales</taxon>
        <taxon>Cannabaceae</taxon>
        <taxon>Cannabis</taxon>
    </lineage>
</organism>
<dbReference type="Proteomes" id="UP000596661">
    <property type="component" value="Chromosome 3"/>
</dbReference>
<proteinExistence type="predicted"/>
<evidence type="ECO:0000313" key="2">
    <source>
        <dbReference type="Proteomes" id="UP000596661"/>
    </source>
</evidence>
<reference evidence="1" key="2">
    <citation type="submission" date="2021-03" db="UniProtKB">
        <authorList>
            <consortium name="EnsemblPlants"/>
        </authorList>
    </citation>
    <scope>IDENTIFICATION</scope>
</reference>
<dbReference type="Gramene" id="evm.model.03.1650">
    <property type="protein sequence ID" value="cds.evm.model.03.1650"/>
    <property type="gene ID" value="evm.TU.03.1650"/>
</dbReference>
<keyword evidence="2" id="KW-1185">Reference proteome</keyword>
<protein>
    <submittedName>
        <fullName evidence="1">Uncharacterized protein</fullName>
    </submittedName>
</protein>
<reference evidence="1" key="1">
    <citation type="submission" date="2018-11" db="EMBL/GenBank/DDBJ databases">
        <authorList>
            <person name="Grassa J C."/>
        </authorList>
    </citation>
    <scope>NUCLEOTIDE SEQUENCE [LARGE SCALE GENOMIC DNA]</scope>
</reference>
<dbReference type="EMBL" id="UZAU01000327">
    <property type="status" value="NOT_ANNOTATED_CDS"/>
    <property type="molecule type" value="Genomic_DNA"/>
</dbReference>
<dbReference type="AlphaFoldDB" id="A0A803P651"/>